<dbReference type="EMBL" id="JBHUHU010000003">
    <property type="protein sequence ID" value="MFD2099774.1"/>
    <property type="molecule type" value="Genomic_DNA"/>
</dbReference>
<dbReference type="InterPro" id="IPR029068">
    <property type="entry name" value="Glyas_Bleomycin-R_OHBP_Dase"/>
</dbReference>
<accession>A0ABW4XX50</accession>
<dbReference type="PANTHER" id="PTHR36503">
    <property type="entry name" value="BLR2520 PROTEIN"/>
    <property type="match status" value="1"/>
</dbReference>
<evidence type="ECO:0000313" key="2">
    <source>
        <dbReference type="Proteomes" id="UP001597342"/>
    </source>
</evidence>
<evidence type="ECO:0000313" key="1">
    <source>
        <dbReference type="EMBL" id="MFD2099774.1"/>
    </source>
</evidence>
<organism evidence="1 2">
    <name type="scientific">Flagellimonas iocasae</name>
    <dbReference type="NCBI Taxonomy" id="2055905"/>
    <lineage>
        <taxon>Bacteria</taxon>
        <taxon>Pseudomonadati</taxon>
        <taxon>Bacteroidota</taxon>
        <taxon>Flavobacteriia</taxon>
        <taxon>Flavobacteriales</taxon>
        <taxon>Flavobacteriaceae</taxon>
        <taxon>Flagellimonas</taxon>
    </lineage>
</organism>
<reference evidence="2" key="1">
    <citation type="journal article" date="2019" name="Int. J. Syst. Evol. Microbiol.">
        <title>The Global Catalogue of Microorganisms (GCM) 10K type strain sequencing project: providing services to taxonomists for standard genome sequencing and annotation.</title>
        <authorList>
            <consortium name="The Broad Institute Genomics Platform"/>
            <consortium name="The Broad Institute Genome Sequencing Center for Infectious Disease"/>
            <person name="Wu L."/>
            <person name="Ma J."/>
        </authorList>
    </citation>
    <scope>NUCLEOTIDE SEQUENCE [LARGE SCALE GENOMIC DNA]</scope>
    <source>
        <strain evidence="2">JCM 3389</strain>
    </source>
</reference>
<protein>
    <submittedName>
        <fullName evidence="1">VOC family protein</fullName>
    </submittedName>
</protein>
<dbReference type="Gene3D" id="3.10.180.10">
    <property type="entry name" value="2,3-Dihydroxybiphenyl 1,2-Dioxygenase, domain 1"/>
    <property type="match status" value="1"/>
</dbReference>
<dbReference type="RefSeq" id="WP_379830529.1">
    <property type="nucleotide sequence ID" value="NZ_JBHUHU010000003.1"/>
</dbReference>
<sequence>MKQIFINLPVKDPNASMAFYSELGFTNYPLFANNDQKCMVWSEQIYVMLQSLEIFQGNTEKTTQDTPLSVTAKFTLPVESLDRVNFIAQKGVNAVGVEIQPMKDEGFMQIRSIADLDGHHWDIIHLDMEKFKRIKT</sequence>
<dbReference type="Proteomes" id="UP001597342">
    <property type="component" value="Unassembled WGS sequence"/>
</dbReference>
<gene>
    <name evidence="1" type="ORF">ACFSJE_08330</name>
</gene>
<name>A0ABW4XX50_9FLAO</name>
<comment type="caution">
    <text evidence="1">The sequence shown here is derived from an EMBL/GenBank/DDBJ whole genome shotgun (WGS) entry which is preliminary data.</text>
</comment>
<dbReference type="PANTHER" id="PTHR36503:SF2">
    <property type="entry name" value="BLR2408 PROTEIN"/>
    <property type="match status" value="1"/>
</dbReference>
<keyword evidence="2" id="KW-1185">Reference proteome</keyword>
<proteinExistence type="predicted"/>
<dbReference type="SUPFAM" id="SSF54593">
    <property type="entry name" value="Glyoxalase/Bleomycin resistance protein/Dihydroxybiphenyl dioxygenase"/>
    <property type="match status" value="1"/>
</dbReference>